<keyword evidence="2" id="KW-1133">Transmembrane helix</keyword>
<dbReference type="RefSeq" id="XP_062644472.1">
    <property type="nucleotide sequence ID" value="XM_062791422.1"/>
</dbReference>
<organism evidence="3 4">
    <name type="scientific">Parathielavia appendiculata</name>
    <dbReference type="NCBI Taxonomy" id="2587402"/>
    <lineage>
        <taxon>Eukaryota</taxon>
        <taxon>Fungi</taxon>
        <taxon>Dikarya</taxon>
        <taxon>Ascomycota</taxon>
        <taxon>Pezizomycotina</taxon>
        <taxon>Sordariomycetes</taxon>
        <taxon>Sordariomycetidae</taxon>
        <taxon>Sordariales</taxon>
        <taxon>Chaetomiaceae</taxon>
        <taxon>Parathielavia</taxon>
    </lineage>
</organism>
<evidence type="ECO:0000256" key="2">
    <source>
        <dbReference type="SAM" id="Phobius"/>
    </source>
</evidence>
<feature type="transmembrane region" description="Helical" evidence="2">
    <location>
        <begin position="79"/>
        <end position="102"/>
    </location>
</feature>
<evidence type="ECO:0000256" key="1">
    <source>
        <dbReference type="SAM" id="MobiDB-lite"/>
    </source>
</evidence>
<dbReference type="InterPro" id="IPR021836">
    <property type="entry name" value="DUF3429"/>
</dbReference>
<dbReference type="Pfam" id="PF11911">
    <property type="entry name" value="DUF3429"/>
    <property type="match status" value="1"/>
</dbReference>
<dbReference type="PANTHER" id="PTHR15887:SF1">
    <property type="entry name" value="TRANSMEMBRANE PROTEIN 69"/>
    <property type="match status" value="1"/>
</dbReference>
<name>A0AAN6TUZ0_9PEZI</name>
<feature type="compositionally biased region" description="Low complexity" evidence="1">
    <location>
        <begin position="32"/>
        <end position="45"/>
    </location>
</feature>
<dbReference type="PANTHER" id="PTHR15887">
    <property type="entry name" value="TRANSMEMBRANE PROTEIN 69"/>
    <property type="match status" value="1"/>
</dbReference>
<keyword evidence="4" id="KW-1185">Reference proteome</keyword>
<evidence type="ECO:0000313" key="3">
    <source>
        <dbReference type="EMBL" id="KAK4120701.1"/>
    </source>
</evidence>
<feature type="transmembrane region" description="Helical" evidence="2">
    <location>
        <begin position="137"/>
        <end position="156"/>
    </location>
</feature>
<comment type="caution">
    <text evidence="3">The sequence shown here is derived from an EMBL/GenBank/DDBJ whole genome shotgun (WGS) entry which is preliminary data.</text>
</comment>
<feature type="transmembrane region" description="Helical" evidence="2">
    <location>
        <begin position="221"/>
        <end position="240"/>
    </location>
</feature>
<sequence length="389" mass="43538">MSTKPPLQPKGIDRESERELAQRKLEARPEEVSSTSSVRSVLESSPPQPGAEVDVMEGLRGDLNTIKETFALATVPREAYGLGLAGTLPYLATSLSTVFLSWNLNTQWPTQSAFLNSILFSHESATHWLQILEPIQVGYGAIIISFLGAIHWGLEFAEKQASHDRTRLRYGVGVFAPAVAWPTIFLPTEWALTTQFAAFCALYYADSRATVKGWAPPWYGTYRFVLTAVVGVALLISLVGRAKVGEGHTRLTTADLKERLKGKPDQANKYRNWAKEEQAEKERIKEEKKREEEKRKEVEKKAKEEEKKNQAKGKGETGESNEEKRSQEKKGDEKKGDEKKGDEKKGDEKKGDEKKEDKSEGQKEDRERKEGGARSPNNEGSGAKENERS</sequence>
<gene>
    <name evidence="3" type="ORF">N657DRAFT_636413</name>
</gene>
<feature type="region of interest" description="Disordered" evidence="1">
    <location>
        <begin position="262"/>
        <end position="389"/>
    </location>
</feature>
<feature type="compositionally biased region" description="Basic and acidic residues" evidence="1">
    <location>
        <begin position="11"/>
        <end position="31"/>
    </location>
</feature>
<feature type="compositionally biased region" description="Basic and acidic residues" evidence="1">
    <location>
        <begin position="262"/>
        <end position="372"/>
    </location>
</feature>
<dbReference type="AlphaFoldDB" id="A0AAN6TUZ0"/>
<proteinExistence type="predicted"/>
<reference evidence="3" key="1">
    <citation type="journal article" date="2023" name="Mol. Phylogenet. Evol.">
        <title>Genome-scale phylogeny and comparative genomics of the fungal order Sordariales.</title>
        <authorList>
            <person name="Hensen N."/>
            <person name="Bonometti L."/>
            <person name="Westerberg I."/>
            <person name="Brannstrom I.O."/>
            <person name="Guillou S."/>
            <person name="Cros-Aarteil S."/>
            <person name="Calhoun S."/>
            <person name="Haridas S."/>
            <person name="Kuo A."/>
            <person name="Mondo S."/>
            <person name="Pangilinan J."/>
            <person name="Riley R."/>
            <person name="LaButti K."/>
            <person name="Andreopoulos B."/>
            <person name="Lipzen A."/>
            <person name="Chen C."/>
            <person name="Yan M."/>
            <person name="Daum C."/>
            <person name="Ng V."/>
            <person name="Clum A."/>
            <person name="Steindorff A."/>
            <person name="Ohm R.A."/>
            <person name="Martin F."/>
            <person name="Silar P."/>
            <person name="Natvig D.O."/>
            <person name="Lalanne C."/>
            <person name="Gautier V."/>
            <person name="Ament-Velasquez S.L."/>
            <person name="Kruys A."/>
            <person name="Hutchinson M.I."/>
            <person name="Powell A.J."/>
            <person name="Barry K."/>
            <person name="Miller A.N."/>
            <person name="Grigoriev I.V."/>
            <person name="Debuchy R."/>
            <person name="Gladieux P."/>
            <person name="Hiltunen Thoren M."/>
            <person name="Johannesson H."/>
        </authorList>
    </citation>
    <scope>NUCLEOTIDE SEQUENCE</scope>
    <source>
        <strain evidence="3">CBS 731.68</strain>
    </source>
</reference>
<evidence type="ECO:0000313" key="4">
    <source>
        <dbReference type="Proteomes" id="UP001302602"/>
    </source>
</evidence>
<keyword evidence="2" id="KW-0472">Membrane</keyword>
<dbReference type="GeneID" id="87828191"/>
<keyword evidence="2" id="KW-0812">Transmembrane</keyword>
<reference evidence="3" key="2">
    <citation type="submission" date="2023-05" db="EMBL/GenBank/DDBJ databases">
        <authorList>
            <consortium name="Lawrence Berkeley National Laboratory"/>
            <person name="Steindorff A."/>
            <person name="Hensen N."/>
            <person name="Bonometti L."/>
            <person name="Westerberg I."/>
            <person name="Brannstrom I.O."/>
            <person name="Guillou S."/>
            <person name="Cros-Aarteil S."/>
            <person name="Calhoun S."/>
            <person name="Haridas S."/>
            <person name="Kuo A."/>
            <person name="Mondo S."/>
            <person name="Pangilinan J."/>
            <person name="Riley R."/>
            <person name="Labutti K."/>
            <person name="Andreopoulos B."/>
            <person name="Lipzen A."/>
            <person name="Chen C."/>
            <person name="Yanf M."/>
            <person name="Daum C."/>
            <person name="Ng V."/>
            <person name="Clum A."/>
            <person name="Ohm R."/>
            <person name="Martin F."/>
            <person name="Silar P."/>
            <person name="Natvig D."/>
            <person name="Lalanne C."/>
            <person name="Gautier V."/>
            <person name="Ament-Velasquez S.L."/>
            <person name="Kruys A."/>
            <person name="Hutchinson M.I."/>
            <person name="Powell A.J."/>
            <person name="Barry K."/>
            <person name="Miller A.N."/>
            <person name="Grigoriev I.V."/>
            <person name="Debuchy R."/>
            <person name="Gladieux P."/>
            <person name="Thoren M.H."/>
            <person name="Johannesson H."/>
        </authorList>
    </citation>
    <scope>NUCLEOTIDE SEQUENCE</scope>
    <source>
        <strain evidence="3">CBS 731.68</strain>
    </source>
</reference>
<dbReference type="Proteomes" id="UP001302602">
    <property type="component" value="Unassembled WGS sequence"/>
</dbReference>
<feature type="region of interest" description="Disordered" evidence="1">
    <location>
        <begin position="1"/>
        <end position="52"/>
    </location>
</feature>
<protein>
    <submittedName>
        <fullName evidence="3">Uncharacterized protein</fullName>
    </submittedName>
</protein>
<accession>A0AAN6TUZ0</accession>
<feature type="transmembrane region" description="Helical" evidence="2">
    <location>
        <begin position="168"/>
        <end position="186"/>
    </location>
</feature>
<dbReference type="EMBL" id="MU853237">
    <property type="protein sequence ID" value="KAK4120701.1"/>
    <property type="molecule type" value="Genomic_DNA"/>
</dbReference>